<dbReference type="GO" id="GO:0030288">
    <property type="term" value="C:outer membrane-bounded periplasmic space"/>
    <property type="evidence" value="ECO:0007669"/>
    <property type="project" value="TreeGrafter"/>
</dbReference>
<protein>
    <submittedName>
        <fullName evidence="1">Putative cell wall binding repeat protein</fullName>
    </submittedName>
</protein>
<organism evidence="1 2">
    <name type="scientific">Baia soyae</name>
    <dbReference type="NCBI Taxonomy" id="1544746"/>
    <lineage>
        <taxon>Bacteria</taxon>
        <taxon>Bacillati</taxon>
        <taxon>Bacillota</taxon>
        <taxon>Bacilli</taxon>
        <taxon>Bacillales</taxon>
        <taxon>Thermoactinomycetaceae</taxon>
        <taxon>Baia</taxon>
    </lineage>
</organism>
<gene>
    <name evidence="1" type="ORF">EDD57_10319</name>
</gene>
<dbReference type="Proteomes" id="UP000294746">
    <property type="component" value="Unassembled WGS sequence"/>
</dbReference>
<sequence length="631" mass="69778">MKRKQVSTFVSLFSSKKLRSRGNFPSTVFFSMTIKFLTIQLDITLQKCKDDIMRYCCIMKSVNKYKSYIFILNQGDDVVIKCNWGAGALSVVLVASLLAFPSMTEANMDKKGTASAKPARFLSELAQLKQQVKQQQKWLKSNGIQKNAQKESVQEVLFKGKLDWYQNHTYRIVVEKDGVLRINEKNANDKVKYSLMDANSFEEVSNGAKMPAGEYFLSVWYDRELPSSENDVSYEVKVSGVSMNSVDNTAPELQTTAPIKHELRLTTEAKNFQLKGSVKGADRVDITANSTTYGLKGFTYSEALPFNPGRNSYQITAREMSGNMANEVFEVVKPHLQRYNSTNPAALSAQLSKKRYPSGAETVIITNSHFGAEALTANTLSSVQNAPILFTDANQLPVGVSTEIKRLGPSKAILLGGDKVVSKAVEEQLKKMNIKVDRRVESNPFISTSQLAEKILKDSEIDSVSIVEASDFASAMYMSAGYSSPILLVEKDRIPVETKAVLKKYPQIKNLLVVGPTGQISEAVKKQLGSYGKVAEVTGKDRFEVGVNVIRHFSKINEVDASEFVIVKDQDYASAVLGGGFYAPILFTPAHSLDKSVSTYFNESKPNVLHLLGGKEAISTQVEQQLKGKLN</sequence>
<dbReference type="EMBL" id="SLXV01000003">
    <property type="protein sequence ID" value="TCP70206.1"/>
    <property type="molecule type" value="Genomic_DNA"/>
</dbReference>
<dbReference type="Pfam" id="PF04122">
    <property type="entry name" value="CW_binding_2"/>
    <property type="match status" value="2"/>
</dbReference>
<dbReference type="PANTHER" id="PTHR30032:SF4">
    <property type="entry name" value="AMIDASE ENHANCER"/>
    <property type="match status" value="1"/>
</dbReference>
<name>A0A4R2S2Y6_9BACL</name>
<dbReference type="Gene3D" id="2.60.40.10">
    <property type="entry name" value="Immunoglobulins"/>
    <property type="match status" value="1"/>
</dbReference>
<dbReference type="InterPro" id="IPR013783">
    <property type="entry name" value="Ig-like_fold"/>
</dbReference>
<dbReference type="AlphaFoldDB" id="A0A4R2S2Y6"/>
<comment type="caution">
    <text evidence="1">The sequence shown here is derived from an EMBL/GenBank/DDBJ whole genome shotgun (WGS) entry which is preliminary data.</text>
</comment>
<evidence type="ECO:0000313" key="2">
    <source>
        <dbReference type="Proteomes" id="UP000294746"/>
    </source>
</evidence>
<proteinExistence type="predicted"/>
<reference evidence="1 2" key="1">
    <citation type="submission" date="2019-03" db="EMBL/GenBank/DDBJ databases">
        <title>Genomic Encyclopedia of Type Strains, Phase IV (KMG-IV): sequencing the most valuable type-strain genomes for metagenomic binning, comparative biology and taxonomic classification.</title>
        <authorList>
            <person name="Goeker M."/>
        </authorList>
    </citation>
    <scope>NUCLEOTIDE SEQUENCE [LARGE SCALE GENOMIC DNA]</scope>
    <source>
        <strain evidence="1 2">DSM 46831</strain>
    </source>
</reference>
<keyword evidence="2" id="KW-1185">Reference proteome</keyword>
<accession>A0A4R2S2Y6</accession>
<dbReference type="InterPro" id="IPR007253">
    <property type="entry name" value="Cell_wall-bd_2"/>
</dbReference>
<dbReference type="PANTHER" id="PTHR30032">
    <property type="entry name" value="N-ACETYLMURAMOYL-L-ALANINE AMIDASE-RELATED"/>
    <property type="match status" value="1"/>
</dbReference>
<dbReference type="InterPro" id="IPR051922">
    <property type="entry name" value="Bact_Sporulation_Assoc"/>
</dbReference>
<evidence type="ECO:0000313" key="1">
    <source>
        <dbReference type="EMBL" id="TCP70206.1"/>
    </source>
</evidence>
<dbReference type="OrthoDB" id="2788296at2"/>